<evidence type="ECO:0000313" key="3">
    <source>
        <dbReference type="EMBL" id="ACS34644.1"/>
    </source>
</evidence>
<dbReference type="KEGG" id="tga:TGAM_2142"/>
<dbReference type="STRING" id="593117.TGAM_2142"/>
<dbReference type="EMBL" id="CP001398">
    <property type="protein sequence ID" value="ACS34644.1"/>
    <property type="molecule type" value="Genomic_DNA"/>
</dbReference>
<dbReference type="CAZy" id="GT4">
    <property type="family name" value="Glycosyltransferase Family 4"/>
</dbReference>
<dbReference type="Pfam" id="PF00534">
    <property type="entry name" value="Glycos_transf_1"/>
    <property type="match status" value="1"/>
</dbReference>
<evidence type="ECO:0000313" key="4">
    <source>
        <dbReference type="Proteomes" id="UP000001488"/>
    </source>
</evidence>
<dbReference type="PANTHER" id="PTHR12526:SF634">
    <property type="entry name" value="BLL3361 PROTEIN"/>
    <property type="match status" value="1"/>
</dbReference>
<reference evidence="3 4" key="1">
    <citation type="journal article" date="2007" name="Genome Biol.">
        <title>Genome analysis and genome-wide proteomics of Thermococcus gammatolerans, the most radioresistant organism known amongst the Archaea.</title>
        <authorList>
            <person name="Zivanovic Y."/>
            <person name="Armengaud J."/>
            <person name="Lagorce A."/>
            <person name="Leplat C."/>
            <person name="Guerin P."/>
            <person name="Dutertre M."/>
            <person name="Anthouard V."/>
            <person name="Forterre P."/>
            <person name="Wincker P."/>
            <person name="Confalonieri F."/>
        </authorList>
    </citation>
    <scope>NUCLEOTIDE SEQUENCE [LARGE SCALE GENOMIC DNA]</scope>
    <source>
        <strain evidence="4">DSM 15229 / JCM 11827 / EJ3</strain>
    </source>
</reference>
<dbReference type="Pfam" id="PF13439">
    <property type="entry name" value="Glyco_transf_4"/>
    <property type="match status" value="1"/>
</dbReference>
<feature type="domain" description="Glycosyltransferase subfamily 4-like N-terminal" evidence="2">
    <location>
        <begin position="58"/>
        <end position="188"/>
    </location>
</feature>
<organism evidence="3 4">
    <name type="scientific">Thermococcus gammatolerans (strain DSM 15229 / JCM 11827 / EJ3)</name>
    <dbReference type="NCBI Taxonomy" id="593117"/>
    <lineage>
        <taxon>Archaea</taxon>
        <taxon>Methanobacteriati</taxon>
        <taxon>Methanobacteriota</taxon>
        <taxon>Thermococci</taxon>
        <taxon>Thermococcales</taxon>
        <taxon>Thermococcaceae</taxon>
        <taxon>Thermococcus</taxon>
    </lineage>
</organism>
<dbReference type="OrthoDB" id="132546at2157"/>
<gene>
    <name evidence="3" type="ordered locus">TGAM_2142</name>
</gene>
<accession>C5A2Y3</accession>
<keyword evidence="4" id="KW-1185">Reference proteome</keyword>
<dbReference type="GO" id="GO:0016757">
    <property type="term" value="F:glycosyltransferase activity"/>
    <property type="evidence" value="ECO:0007669"/>
    <property type="project" value="InterPro"/>
</dbReference>
<dbReference type="CDD" id="cd03798">
    <property type="entry name" value="GT4_WlbH-like"/>
    <property type="match status" value="1"/>
</dbReference>
<dbReference type="HOGENOM" id="CLU_009583_2_4_2"/>
<evidence type="ECO:0000259" key="2">
    <source>
        <dbReference type="Pfam" id="PF13439"/>
    </source>
</evidence>
<keyword evidence="3" id="KW-0808">Transferase</keyword>
<dbReference type="Proteomes" id="UP000001488">
    <property type="component" value="Chromosome"/>
</dbReference>
<dbReference type="GeneID" id="7987104"/>
<dbReference type="AlphaFoldDB" id="C5A2Y3"/>
<protein>
    <submittedName>
        <fullName evidence="3">Glycosyltransferase, family 1</fullName>
    </submittedName>
</protein>
<dbReference type="PANTHER" id="PTHR12526">
    <property type="entry name" value="GLYCOSYLTRANSFERASE"/>
    <property type="match status" value="1"/>
</dbReference>
<sequence>MKLLVLVPTFPDETNRYIGNIFVKEQVKALSKYLDEIYVISPVSVWRRLRSNVNFKDYSIGDNVKVYFPTYVNFPPKGFLRYLWIKSEVKSILRVIEKEGLEFDVIHAHYSWPSGAVAVKLKEKFGVPVVITEHTSQTLRKYLEKRDSFIFNVWQKADAIIRVRKGDIGLISQAANGKTPVFYIPNGFNGENFRLMSKNAAREILGLPKGKKIILNVAQMYSPVKGHEFLIKAFSKVLQKRNDVLLVLVGDGKLKPKIESLIHELNVQDYVVLAGTRPHNEIPLWMNAADLFVLPSLSEGNPTVMFEALGVGLPFIGTTVGGVPEIIISDDYGLLCPPKDPECLAEKILITLDKEWDREKIRKYAEQFMWENISKKILGVYREYVF</sequence>
<feature type="domain" description="Glycosyl transferase family 1" evidence="1">
    <location>
        <begin position="198"/>
        <end position="367"/>
    </location>
</feature>
<dbReference type="SUPFAM" id="SSF53756">
    <property type="entry name" value="UDP-Glycosyltransferase/glycogen phosphorylase"/>
    <property type="match status" value="1"/>
</dbReference>
<dbReference type="PATRIC" id="fig|593117.10.peg.2152"/>
<name>C5A2Y3_THEGJ</name>
<dbReference type="PaxDb" id="593117-TGAM_2142"/>
<proteinExistence type="predicted"/>
<dbReference type="Gene3D" id="3.40.50.2000">
    <property type="entry name" value="Glycogen Phosphorylase B"/>
    <property type="match status" value="2"/>
</dbReference>
<dbReference type="InterPro" id="IPR028098">
    <property type="entry name" value="Glyco_trans_4-like_N"/>
</dbReference>
<dbReference type="eggNOG" id="arCOG01403">
    <property type="taxonomic scope" value="Archaea"/>
</dbReference>
<evidence type="ECO:0000259" key="1">
    <source>
        <dbReference type="Pfam" id="PF00534"/>
    </source>
</evidence>
<dbReference type="RefSeq" id="WP_015859747.1">
    <property type="nucleotide sequence ID" value="NC_012804.1"/>
</dbReference>
<dbReference type="InterPro" id="IPR001296">
    <property type="entry name" value="Glyco_trans_1"/>
</dbReference>